<protein>
    <submittedName>
        <fullName evidence="1">Tubulin-like doman-containing protein</fullName>
    </submittedName>
</protein>
<reference evidence="1 2" key="1">
    <citation type="submission" date="2024-03" db="EMBL/GenBank/DDBJ databases">
        <title>Actinomycetospora sp. OC33-EN07, a novel actinomycete isolated from wild orchid (Aerides multiflora).</title>
        <authorList>
            <person name="Suriyachadkun C."/>
        </authorList>
    </citation>
    <scope>NUCLEOTIDE SEQUENCE [LARGE SCALE GENOMIC DNA]</scope>
    <source>
        <strain evidence="1 2">OC33-EN07</strain>
    </source>
</reference>
<comment type="caution">
    <text evidence="1">The sequence shown here is derived from an EMBL/GenBank/DDBJ whole genome shotgun (WGS) entry which is preliminary data.</text>
</comment>
<keyword evidence="2" id="KW-1185">Reference proteome</keyword>
<proteinExistence type="predicted"/>
<dbReference type="Gene3D" id="3.40.50.1440">
    <property type="entry name" value="Tubulin/FtsZ, GTPase domain"/>
    <property type="match status" value="1"/>
</dbReference>
<organism evidence="1 2">
    <name type="scientific">Actinomycetospora flava</name>
    <dbReference type="NCBI Taxonomy" id="3129232"/>
    <lineage>
        <taxon>Bacteria</taxon>
        <taxon>Bacillati</taxon>
        <taxon>Actinomycetota</taxon>
        <taxon>Actinomycetes</taxon>
        <taxon>Pseudonocardiales</taxon>
        <taxon>Pseudonocardiaceae</taxon>
        <taxon>Actinomycetospora</taxon>
    </lineage>
</organism>
<dbReference type="EMBL" id="JBBEGM010000011">
    <property type="protein sequence ID" value="MEJ2864347.1"/>
    <property type="molecule type" value="Genomic_DNA"/>
</dbReference>
<accession>A0ABU8MAI8</accession>
<evidence type="ECO:0000313" key="2">
    <source>
        <dbReference type="Proteomes" id="UP001369736"/>
    </source>
</evidence>
<gene>
    <name evidence="1" type="ORF">WCD58_24530</name>
</gene>
<dbReference type="RefSeq" id="WP_337705706.1">
    <property type="nucleotide sequence ID" value="NZ_JBBEGM010000011.1"/>
</dbReference>
<evidence type="ECO:0000313" key="1">
    <source>
        <dbReference type="EMBL" id="MEJ2864347.1"/>
    </source>
</evidence>
<name>A0ABU8MAI8_9PSEU</name>
<sequence length="555" mass="62242">MGMSLYHSATGSQSPHCIHALGIGKTGAYMVEALLRTGEIEDQLEDPRARFTGLAIDIGEQDMHELKEYAGGFTQRLEEREIPTDRHQVRTVSLEVPSSEELRTSLNRWREFLKMEYPRYYWNPNYEPWLPADVEMPKAGESFPRAISKAIYGHYYYGGDKVLEKELDLFVESINKTKIPSMVLVFFSLAGGTGSGMVVDMVRHLSNVKLGRRIPVVGVGVMPFSGDEEHAGGQAALYPTINEIDCMLDDNKNQGVMAVWGDLYKNPFTGGFLALPQEHSWQRLGSYTKTGEPKVRDALRRGVTRKFIDDSFTRFVVQDYGRLLFKMLRPAGFTGAPHERNISGDRSWTIYDVAKYTHPGVEVLPGEPRGKWRRVVSKWMDFIPTFSGLRDGFKTDYIEVNTVGPREMWNDTLQKKLESVLGEYLLPGDDGTLVTTNGEFFDELTMYSNIIIPGVAKTDLTAFHAARDAYDAVDNWDAKLLMHSWLLDLGVMLSEQSIRFDGMAGECIWGCACWVVVPHEAIRGEGTASSDITEVQQAHIAPMVQTVVEVPGAAV</sequence>
<dbReference type="InterPro" id="IPR036525">
    <property type="entry name" value="Tubulin/FtsZ_GTPase_sf"/>
</dbReference>
<dbReference type="SUPFAM" id="SSF52490">
    <property type="entry name" value="Tubulin nucleotide-binding domain-like"/>
    <property type="match status" value="1"/>
</dbReference>
<dbReference type="Proteomes" id="UP001369736">
    <property type="component" value="Unassembled WGS sequence"/>
</dbReference>